<dbReference type="AlphaFoldDB" id="A0A9W4TK72"/>
<feature type="transmembrane region" description="Helical" evidence="1">
    <location>
        <begin position="10"/>
        <end position="29"/>
    </location>
</feature>
<dbReference type="Proteomes" id="UP001152749">
    <property type="component" value="Chromosome"/>
</dbReference>
<accession>A0A9W4TK72</accession>
<feature type="transmembrane region" description="Helical" evidence="1">
    <location>
        <begin position="257"/>
        <end position="279"/>
    </location>
</feature>
<evidence type="ECO:0000313" key="3">
    <source>
        <dbReference type="Proteomes" id="UP001152749"/>
    </source>
</evidence>
<dbReference type="InterPro" id="IPR043745">
    <property type="entry name" value="DUF5690"/>
</dbReference>
<feature type="transmembrane region" description="Helical" evidence="1">
    <location>
        <begin position="105"/>
        <end position="126"/>
    </location>
</feature>
<feature type="transmembrane region" description="Helical" evidence="1">
    <location>
        <begin position="79"/>
        <end position="99"/>
    </location>
</feature>
<dbReference type="KEGG" id="fcs:TRV642_3647"/>
<feature type="transmembrane region" description="Helical" evidence="1">
    <location>
        <begin position="138"/>
        <end position="160"/>
    </location>
</feature>
<feature type="transmembrane region" description="Helical" evidence="1">
    <location>
        <begin position="291"/>
        <end position="310"/>
    </location>
</feature>
<feature type="transmembrane region" description="Helical" evidence="1">
    <location>
        <begin position="385"/>
        <end position="409"/>
    </location>
</feature>
<dbReference type="RefSeq" id="WP_263361035.1">
    <property type="nucleotide sequence ID" value="NZ_OX336425.1"/>
</dbReference>
<organism evidence="2 3">
    <name type="scientific">Flavobacterium collinsii</name>
    <dbReference type="NCBI Taxonomy" id="1114861"/>
    <lineage>
        <taxon>Bacteria</taxon>
        <taxon>Pseudomonadati</taxon>
        <taxon>Bacteroidota</taxon>
        <taxon>Flavobacteriia</taxon>
        <taxon>Flavobacteriales</taxon>
        <taxon>Flavobacteriaceae</taxon>
        <taxon>Flavobacterium</taxon>
    </lineage>
</organism>
<proteinExistence type="predicted"/>
<evidence type="ECO:0000256" key="1">
    <source>
        <dbReference type="SAM" id="Phobius"/>
    </source>
</evidence>
<keyword evidence="1" id="KW-1133">Transmembrane helix</keyword>
<dbReference type="Pfam" id="PF18943">
    <property type="entry name" value="DUF5690"/>
    <property type="match status" value="1"/>
</dbReference>
<evidence type="ECO:0000313" key="2">
    <source>
        <dbReference type="EMBL" id="CAI2768412.1"/>
    </source>
</evidence>
<keyword evidence="1" id="KW-0472">Membrane</keyword>
<feature type="transmembrane region" description="Helical" evidence="1">
    <location>
        <begin position="316"/>
        <end position="334"/>
    </location>
</feature>
<dbReference type="EMBL" id="OX336425">
    <property type="protein sequence ID" value="CAI2768412.1"/>
    <property type="molecule type" value="Genomic_DNA"/>
</dbReference>
<dbReference type="SUPFAM" id="SSF103473">
    <property type="entry name" value="MFS general substrate transporter"/>
    <property type="match status" value="1"/>
</dbReference>
<feature type="transmembrane region" description="Helical" evidence="1">
    <location>
        <begin position="354"/>
        <end position="373"/>
    </location>
</feature>
<keyword evidence="1" id="KW-0812">Transmembrane</keyword>
<reference evidence="2" key="1">
    <citation type="submission" date="2022-09" db="EMBL/GenBank/DDBJ databases">
        <authorList>
            <person name="Duchaud E."/>
        </authorList>
    </citation>
    <scope>NUCLEOTIDE SEQUENCE</scope>
    <source>
        <strain evidence="2">TRV642</strain>
    </source>
</reference>
<feature type="transmembrane region" description="Helical" evidence="1">
    <location>
        <begin position="49"/>
        <end position="67"/>
    </location>
</feature>
<feature type="transmembrane region" description="Helical" evidence="1">
    <location>
        <begin position="214"/>
        <end position="237"/>
    </location>
</feature>
<sequence length="427" mass="48729">MSKKASNFRFILKTSIAAFGTYFCMYAFRKPFTVATFDQLSFWGIDYKILLILAQVLGYTFSKFLGIKIISELKSARRILYLISFIVISELALLGFALVPAPYNILFLFINGLPLGMIWGIVFSYIEGRKTTELLGVILCSSFIVSSGAAKSVGIFVLKVLGCNEFWMPFVSGLIFIVPLIAFSLFLEKIPNPDSEDLALRSKRKPLAKKERALLFRQFAFPLTILIVFYAMLTAMREFRDNFARELWDCLGYKESISIYMYSEIPIAISVLVILGILGSMKNNYKAFRNYHLVLFVGSVLIGITTFLFQKHLMSALPWMIISGFGMYVCYIPFNGLFFDRMIATYKIDGNTGFLIYIADAFGYLGSVLVLFFKNFGDRKISLLNFFTTCIYLLSFVGIITTIMSFNYFKRKFRKTVEIPTAMSYEM</sequence>
<protein>
    <submittedName>
        <fullName evidence="2">Uncharacterized protein</fullName>
    </submittedName>
</protein>
<feature type="transmembrane region" description="Helical" evidence="1">
    <location>
        <begin position="166"/>
        <end position="187"/>
    </location>
</feature>
<name>A0A9W4TK72_9FLAO</name>
<gene>
    <name evidence="2" type="ORF">TRV642_3647</name>
</gene>
<dbReference type="InterPro" id="IPR036259">
    <property type="entry name" value="MFS_trans_sf"/>
</dbReference>